<dbReference type="KEGG" id="tko:TK0090"/>
<dbReference type="RefSeq" id="WP_011249045.1">
    <property type="nucleotide sequence ID" value="NC_006624.1"/>
</dbReference>
<reference evidence="2 3" key="1">
    <citation type="journal article" date="2005" name="Genome Res.">
        <title>Complete genome sequence of the hyperthermophilic archaeon Thermococcus kodakaraensis KOD1 and comparison with Pyrococcus genomes.</title>
        <authorList>
            <person name="Fukui T."/>
            <person name="Atomi H."/>
            <person name="Kanai T."/>
            <person name="Matsumi R."/>
            <person name="Fujiwara S."/>
            <person name="Imanaka T."/>
        </authorList>
    </citation>
    <scope>NUCLEOTIDE SEQUENCE [LARGE SCALE GENOMIC DNA]</scope>
    <source>
        <strain evidence="3">ATCC BAA-918 / JCM 12380 / KOD1</strain>
    </source>
</reference>
<dbReference type="STRING" id="69014.TK0090"/>
<dbReference type="GeneID" id="78446595"/>
<dbReference type="EnsemblBacteria" id="BAD84279">
    <property type="protein sequence ID" value="BAD84279"/>
    <property type="gene ID" value="TK0090"/>
</dbReference>
<dbReference type="InParanoid" id="Q5JEJ6"/>
<organism evidence="2 3">
    <name type="scientific">Thermococcus kodakarensis (strain ATCC BAA-918 / JCM 12380 / KOD1)</name>
    <name type="common">Pyrococcus kodakaraensis (strain KOD1)</name>
    <dbReference type="NCBI Taxonomy" id="69014"/>
    <lineage>
        <taxon>Archaea</taxon>
        <taxon>Methanobacteriati</taxon>
        <taxon>Methanobacteriota</taxon>
        <taxon>Thermococci</taxon>
        <taxon>Thermococcales</taxon>
        <taxon>Thermococcaceae</taxon>
        <taxon>Thermococcus</taxon>
    </lineage>
</organism>
<sequence>MKRLAAFLLFLLAGTMVPAGIVGAEQQLVTTFQVTAGKTWTKEIPGAIVNWTGTFDYSKRDGWEAAFSVYFTETGNTHGVAATENGFVDADGKYIWFLKNVQTEDNPETRELGVLESWHELVVKFIDPLSGKVVIDNDYNGETYTLYVGDEIDISGELADAWREKTILELRSIETSLFGSKAVLILQHITAVSGTVEIYPYQEQTSEPNSPNENQTNETTPQKPLIDPAKVPAVMIVVGEHAAGADVAAGAKVGIAVQKWIDIIKEKGAEFAIPGLGHLGGLIAKAVTAPVQNLNADAMLDSEVKDPDRIAPIVYTVGGPVANEYTKLILEKNADRLPVKFIKENGKWYIKDRKGNKWDNGYGIILIIPASENPAELQIRLMNGKIKMADVVVAGTDRVGTYAACELLQGEFLKPLLGEKPKPELEYFLQLQGRMLLLFGQNPLEAFDVNLDPTNPFKFQVTAVIVDKDGRIVKVIVG</sequence>
<dbReference type="AlphaFoldDB" id="Q5JEJ6"/>
<evidence type="ECO:0000256" key="1">
    <source>
        <dbReference type="SAM" id="MobiDB-lite"/>
    </source>
</evidence>
<evidence type="ECO:0000313" key="2">
    <source>
        <dbReference type="EMBL" id="BAD84279.1"/>
    </source>
</evidence>
<evidence type="ECO:0008006" key="4">
    <source>
        <dbReference type="Google" id="ProtNLM"/>
    </source>
</evidence>
<dbReference type="Proteomes" id="UP000000536">
    <property type="component" value="Chromosome"/>
</dbReference>
<accession>Q5JEJ6</accession>
<feature type="region of interest" description="Disordered" evidence="1">
    <location>
        <begin position="203"/>
        <end position="224"/>
    </location>
</feature>
<dbReference type="PATRIC" id="fig|69014.16.peg.93"/>
<dbReference type="OrthoDB" id="102417at2157"/>
<dbReference type="EMBL" id="AP006878">
    <property type="protein sequence ID" value="BAD84279.1"/>
    <property type="molecule type" value="Genomic_DNA"/>
</dbReference>
<gene>
    <name evidence="2" type="ordered locus">TK0090</name>
</gene>
<keyword evidence="3" id="KW-1185">Reference proteome</keyword>
<feature type="compositionally biased region" description="Polar residues" evidence="1">
    <location>
        <begin position="203"/>
        <end position="222"/>
    </location>
</feature>
<name>Q5JEJ6_THEKO</name>
<evidence type="ECO:0000313" key="3">
    <source>
        <dbReference type="Proteomes" id="UP000000536"/>
    </source>
</evidence>
<proteinExistence type="predicted"/>
<dbReference type="HOGENOM" id="CLU_570641_0_0_2"/>
<protein>
    <recommendedName>
        <fullName evidence="4">S-layer protein C-terminal domain-containing protein</fullName>
    </recommendedName>
</protein>